<feature type="compositionally biased region" description="Basic residues" evidence="1">
    <location>
        <begin position="74"/>
        <end position="88"/>
    </location>
</feature>
<comment type="caution">
    <text evidence="2">The sequence shown here is derived from an EMBL/GenBank/DDBJ whole genome shotgun (WGS) entry which is preliminary data.</text>
</comment>
<feature type="compositionally biased region" description="Polar residues" evidence="1">
    <location>
        <begin position="549"/>
        <end position="572"/>
    </location>
</feature>
<gene>
    <name evidence="2" type="ORF">RDB_LOCUS150770</name>
</gene>
<feature type="compositionally biased region" description="Polar residues" evidence="1">
    <location>
        <begin position="35"/>
        <end position="54"/>
    </location>
</feature>
<evidence type="ECO:0000256" key="1">
    <source>
        <dbReference type="SAM" id="MobiDB-lite"/>
    </source>
</evidence>
<dbReference type="Proteomes" id="UP000663846">
    <property type="component" value="Unassembled WGS sequence"/>
</dbReference>
<name>A0A8H3BDC5_9AGAM</name>
<protein>
    <submittedName>
        <fullName evidence="2">Uncharacterized protein</fullName>
    </submittedName>
</protein>
<feature type="region of interest" description="Disordered" evidence="1">
    <location>
        <begin position="73"/>
        <end position="103"/>
    </location>
</feature>
<feature type="region of interest" description="Disordered" evidence="1">
    <location>
        <begin position="34"/>
        <end position="54"/>
    </location>
</feature>
<feature type="region of interest" description="Disordered" evidence="1">
    <location>
        <begin position="491"/>
        <end position="594"/>
    </location>
</feature>
<accession>A0A8H3BDC5</accession>
<dbReference type="EMBL" id="CAJMWS010000608">
    <property type="protein sequence ID" value="CAE6454919.1"/>
    <property type="molecule type" value="Genomic_DNA"/>
</dbReference>
<organism evidence="2 3">
    <name type="scientific">Rhizoctonia solani</name>
    <dbReference type="NCBI Taxonomy" id="456999"/>
    <lineage>
        <taxon>Eukaryota</taxon>
        <taxon>Fungi</taxon>
        <taxon>Dikarya</taxon>
        <taxon>Basidiomycota</taxon>
        <taxon>Agaricomycotina</taxon>
        <taxon>Agaricomycetes</taxon>
        <taxon>Cantharellales</taxon>
        <taxon>Ceratobasidiaceae</taxon>
        <taxon>Rhizoctonia</taxon>
    </lineage>
</organism>
<reference evidence="2" key="1">
    <citation type="submission" date="2021-01" db="EMBL/GenBank/DDBJ databases">
        <authorList>
            <person name="Kaushik A."/>
        </authorList>
    </citation>
    <scope>NUCLEOTIDE SEQUENCE</scope>
    <source>
        <strain evidence="2">AG1-1C</strain>
    </source>
</reference>
<feature type="region of interest" description="Disordered" evidence="1">
    <location>
        <begin position="638"/>
        <end position="663"/>
    </location>
</feature>
<feature type="compositionally biased region" description="Basic and acidic residues" evidence="1">
    <location>
        <begin position="523"/>
        <end position="541"/>
    </location>
</feature>
<evidence type="ECO:0000313" key="3">
    <source>
        <dbReference type="Proteomes" id="UP000663846"/>
    </source>
</evidence>
<evidence type="ECO:0000313" key="2">
    <source>
        <dbReference type="EMBL" id="CAE6454919.1"/>
    </source>
</evidence>
<dbReference type="AlphaFoldDB" id="A0A8H3BDC5"/>
<sequence length="849" mass="85970">MKFSSPANIALASIALSSPSLLSSPVFANAAPTMDNGSLSPNPGTGHFGSSPQMHVTDSPVMPTMASPLTSRIAGRRRSLRRSRSIRHRKDERPSRNFDPLGLGMSAGDVQSEAKFIHPRMAPAGLFSGAPGTIDPFSPIVGSGGLLTNTGLVPPNTPMSDGVPLSNGVDLSLLSGAIPAVVPTPIVDNVISVIPNTVSGGVPGGILSPLGDSFPNVGGLSPMLGTVPVALPQVSGAVIQALGHPFQIVGGTLPLAGTIPSIQGVVPQVPGQVTNVLSQVPGTVPIPDPNRLAPPLMVPHLAASPNVALPPIPGALPDLVPGIPQLPGGVPQVPGAISQVPGAITQIPDMVPQASGIAPQVPGGTTQIPQGPGAVAQAAPHLPVDPLSKANSGLPTPNLASNIPVPVGSEIPLASPALPVTGLAAPTSLVDLPTSLVAFSSITSPTLTSHSNALPTTTTNVLVEPIKSLVSPDLLAASAGLVPHILVSSPDEVGKFESPKDVGAGAMSRPEGDGARAASLPSEKGDESQPKGSGEFDERGSSGEGRGSQTISNTKSAMESRTTSWSATQNGRSVVDRTTGELAPTNLVRPSAKLEVPTTTEFLASKPTATEARNTVSPEPTLEDAVILSAWRRWESKSARLSNDGGSSVADESGSPMLSEGVPVPTSPVYVPPATRLGVPSHETLGVSRSASMVTLKSFSMVSISESPAPIPTPAQSVAQVIGGASSSMAMAQPIGLAPTLSGDSLSSHSSSDERPLLVPLASSVVAISPIPTLYTGGVALSRTFEWSADTPSSTVVINGDSPNMPSHTVLSSGTSTGSPNKATRKIFRWGVPRMVTSTIRSVATAVRK</sequence>
<proteinExistence type="predicted"/>